<reference evidence="1 2" key="1">
    <citation type="journal article" date="2022" name="Plant J.">
        <title>Chromosome-level genome of Camellia lanceoleosa provides a valuable resource for understanding genome evolution and self-incompatibility.</title>
        <authorList>
            <person name="Gong W."/>
            <person name="Xiao S."/>
            <person name="Wang L."/>
            <person name="Liao Z."/>
            <person name="Chang Y."/>
            <person name="Mo W."/>
            <person name="Hu G."/>
            <person name="Li W."/>
            <person name="Zhao G."/>
            <person name="Zhu H."/>
            <person name="Hu X."/>
            <person name="Ji K."/>
            <person name="Xiang X."/>
            <person name="Song Q."/>
            <person name="Yuan D."/>
            <person name="Jin S."/>
            <person name="Zhang L."/>
        </authorList>
    </citation>
    <scope>NUCLEOTIDE SEQUENCE [LARGE SCALE GENOMIC DNA]</scope>
    <source>
        <strain evidence="1">SQ_2022a</strain>
    </source>
</reference>
<organism evidence="1 2">
    <name type="scientific">Camellia lanceoleosa</name>
    <dbReference type="NCBI Taxonomy" id="1840588"/>
    <lineage>
        <taxon>Eukaryota</taxon>
        <taxon>Viridiplantae</taxon>
        <taxon>Streptophyta</taxon>
        <taxon>Embryophyta</taxon>
        <taxon>Tracheophyta</taxon>
        <taxon>Spermatophyta</taxon>
        <taxon>Magnoliopsida</taxon>
        <taxon>eudicotyledons</taxon>
        <taxon>Gunneridae</taxon>
        <taxon>Pentapetalae</taxon>
        <taxon>asterids</taxon>
        <taxon>Ericales</taxon>
        <taxon>Theaceae</taxon>
        <taxon>Camellia</taxon>
    </lineage>
</organism>
<evidence type="ECO:0000313" key="1">
    <source>
        <dbReference type="EMBL" id="KAI7986239.1"/>
    </source>
</evidence>
<keyword evidence="2" id="KW-1185">Reference proteome</keyword>
<accession>A0ACC0FD43</accession>
<sequence length="155" mass="17433">MLVFYICEKVASQALKASDWHLEGALDIFSDQIQVKSYADTRHVEELYNRYKGSLGSIKTEETLQIESERGVNKSIQDRGFYSVLEIYVSSVPSEGRGFENQRERRVGFKLNGGTDSENWVKKEDERMKEGIAGGCAFVLAVFDLATNEGAHLEA</sequence>
<comment type="caution">
    <text evidence="1">The sequence shown here is derived from an EMBL/GenBank/DDBJ whole genome shotgun (WGS) entry which is preliminary data.</text>
</comment>
<dbReference type="Proteomes" id="UP001060215">
    <property type="component" value="Chromosome 15"/>
</dbReference>
<protein>
    <submittedName>
        <fullName evidence="1">Uncharacterized protein</fullName>
    </submittedName>
</protein>
<name>A0ACC0FD43_9ERIC</name>
<proteinExistence type="predicted"/>
<evidence type="ECO:0000313" key="2">
    <source>
        <dbReference type="Proteomes" id="UP001060215"/>
    </source>
</evidence>
<gene>
    <name evidence="1" type="ORF">LOK49_LG14G00860</name>
</gene>
<dbReference type="EMBL" id="CM045772">
    <property type="protein sequence ID" value="KAI7986239.1"/>
    <property type="molecule type" value="Genomic_DNA"/>
</dbReference>